<sequence length="97" mass="11181">MRGYTEQQFVPHGWGQRCWRNYRNCGSLQREARLVDLRLRGDREEGFRLCYCRLTGALFSYPTNFLPSYGSALTFLAGSVQCDTLVTVYLVMKQSLG</sequence>
<proteinExistence type="predicted"/>
<reference evidence="1" key="1">
    <citation type="submission" date="2014-09" db="EMBL/GenBank/DDBJ databases">
        <authorList>
            <person name="Magalhaes I.L.F."/>
            <person name="Oliveira U."/>
            <person name="Santos F.R."/>
            <person name="Vidigal T.H.D.A."/>
            <person name="Brescovit A.D."/>
            <person name="Santos A.J."/>
        </authorList>
    </citation>
    <scope>NUCLEOTIDE SEQUENCE</scope>
    <source>
        <tissue evidence="1">Shoot tissue taken approximately 20 cm above the soil surface</tissue>
    </source>
</reference>
<reference evidence="1" key="2">
    <citation type="journal article" date="2015" name="Data Brief">
        <title>Shoot transcriptome of the giant reed, Arundo donax.</title>
        <authorList>
            <person name="Barrero R.A."/>
            <person name="Guerrero F.D."/>
            <person name="Moolhuijzen P."/>
            <person name="Goolsby J.A."/>
            <person name="Tidwell J."/>
            <person name="Bellgard S.E."/>
            <person name="Bellgard M.I."/>
        </authorList>
    </citation>
    <scope>NUCLEOTIDE SEQUENCE</scope>
    <source>
        <tissue evidence="1">Shoot tissue taken approximately 20 cm above the soil surface</tissue>
    </source>
</reference>
<organism evidence="1">
    <name type="scientific">Arundo donax</name>
    <name type="common">Giant reed</name>
    <name type="synonym">Donax arundinaceus</name>
    <dbReference type="NCBI Taxonomy" id="35708"/>
    <lineage>
        <taxon>Eukaryota</taxon>
        <taxon>Viridiplantae</taxon>
        <taxon>Streptophyta</taxon>
        <taxon>Embryophyta</taxon>
        <taxon>Tracheophyta</taxon>
        <taxon>Spermatophyta</taxon>
        <taxon>Magnoliopsida</taxon>
        <taxon>Liliopsida</taxon>
        <taxon>Poales</taxon>
        <taxon>Poaceae</taxon>
        <taxon>PACMAD clade</taxon>
        <taxon>Arundinoideae</taxon>
        <taxon>Arundineae</taxon>
        <taxon>Arundo</taxon>
    </lineage>
</organism>
<dbReference type="EMBL" id="GBRH01215568">
    <property type="protein sequence ID" value="JAD82327.1"/>
    <property type="molecule type" value="Transcribed_RNA"/>
</dbReference>
<dbReference type="AlphaFoldDB" id="A0A0A9DEY3"/>
<name>A0A0A9DEY3_ARUDO</name>
<evidence type="ECO:0000313" key="1">
    <source>
        <dbReference type="EMBL" id="JAD82327.1"/>
    </source>
</evidence>
<accession>A0A0A9DEY3</accession>
<protein>
    <submittedName>
        <fullName evidence="1">Uncharacterized protein</fullName>
    </submittedName>
</protein>